<reference evidence="1 2" key="1">
    <citation type="submission" date="2020-08" db="EMBL/GenBank/DDBJ databases">
        <title>Genomic Encyclopedia of Type Strains, Phase IV (KMG-IV): sequencing the most valuable type-strain genomes for metagenomic binning, comparative biology and taxonomic classification.</title>
        <authorList>
            <person name="Goeker M."/>
        </authorList>
    </citation>
    <scope>NUCLEOTIDE SEQUENCE [LARGE SCALE GENOMIC DNA]</scope>
    <source>
        <strain evidence="1 2">DSM 26287</strain>
    </source>
</reference>
<dbReference type="EMBL" id="JACHHU010000003">
    <property type="protein sequence ID" value="MBB6542217.1"/>
    <property type="molecule type" value="Genomic_DNA"/>
</dbReference>
<comment type="caution">
    <text evidence="1">The sequence shown here is derived from an EMBL/GenBank/DDBJ whole genome shotgun (WGS) entry which is preliminary data.</text>
</comment>
<protein>
    <submittedName>
        <fullName evidence="1">RcsF protein</fullName>
    </submittedName>
</protein>
<organism evidence="1 2">
    <name type="scientific">Thalassotalea piscium</name>
    <dbReference type="NCBI Taxonomy" id="1230533"/>
    <lineage>
        <taxon>Bacteria</taxon>
        <taxon>Pseudomonadati</taxon>
        <taxon>Pseudomonadota</taxon>
        <taxon>Gammaproteobacteria</taxon>
        <taxon>Alteromonadales</taxon>
        <taxon>Colwelliaceae</taxon>
        <taxon>Thalassotalea</taxon>
    </lineage>
</organism>
<gene>
    <name evidence="1" type="ORF">HNQ55_000695</name>
</gene>
<dbReference type="AlphaFoldDB" id="A0A7X0NEY6"/>
<proteinExistence type="predicted"/>
<accession>A0A7X0NEY6</accession>
<keyword evidence="2" id="KW-1185">Reference proteome</keyword>
<dbReference type="GO" id="GO:0035556">
    <property type="term" value="P:intracellular signal transduction"/>
    <property type="evidence" value="ECO:0007669"/>
    <property type="project" value="InterPro"/>
</dbReference>
<dbReference type="Pfam" id="PF16358">
    <property type="entry name" value="RcsF"/>
    <property type="match status" value="1"/>
</dbReference>
<name>A0A7X0NEY6_9GAMM</name>
<sequence>MIGLLILAISSCSQNITVNSNLDPENFREYFSVGKVSIIKDESELPKPYKYIGLVEGQSCQLKAHHELPNEIDARTDTRKNAITMNANAVLFTSCTLITNNEADKQCIATRVCYAKAYIIQQPK</sequence>
<dbReference type="InterPro" id="IPR030852">
    <property type="entry name" value="RcsF"/>
</dbReference>
<dbReference type="Gene3D" id="3.30.110.70">
    <property type="entry name" value="Hypothetical protein apc22750. Chain B"/>
    <property type="match status" value="1"/>
</dbReference>
<dbReference type="GO" id="GO:0009279">
    <property type="term" value="C:cell outer membrane"/>
    <property type="evidence" value="ECO:0007669"/>
    <property type="project" value="InterPro"/>
</dbReference>
<evidence type="ECO:0000313" key="1">
    <source>
        <dbReference type="EMBL" id="MBB6542217.1"/>
    </source>
</evidence>
<evidence type="ECO:0000313" key="2">
    <source>
        <dbReference type="Proteomes" id="UP000537141"/>
    </source>
</evidence>
<dbReference type="Proteomes" id="UP000537141">
    <property type="component" value="Unassembled WGS sequence"/>
</dbReference>
<dbReference type="RefSeq" id="WP_184422606.1">
    <property type="nucleotide sequence ID" value="NZ_AP027362.1"/>
</dbReference>